<dbReference type="RefSeq" id="WP_150454027.1">
    <property type="nucleotide sequence ID" value="NZ_VYKI01000006.1"/>
</dbReference>
<comment type="caution">
    <text evidence="1">The sequence shown here is derived from an EMBL/GenBank/DDBJ whole genome shotgun (WGS) entry which is preliminary data.</text>
</comment>
<organism evidence="1 2">
    <name type="scientific">Stenotrophomonas cyclobalanopsidis</name>
    <dbReference type="NCBI Taxonomy" id="2771362"/>
    <lineage>
        <taxon>Bacteria</taxon>
        <taxon>Pseudomonadati</taxon>
        <taxon>Pseudomonadota</taxon>
        <taxon>Gammaproteobacteria</taxon>
        <taxon>Lysobacterales</taxon>
        <taxon>Lysobacteraceae</taxon>
        <taxon>Stenotrophomonas</taxon>
    </lineage>
</organism>
<name>A0ABQ6T2Q1_9GAMM</name>
<protein>
    <recommendedName>
        <fullName evidence="3">ParB/Sulfiredoxin domain-containing protein</fullName>
    </recommendedName>
</protein>
<proteinExistence type="predicted"/>
<dbReference type="Proteomes" id="UP000326367">
    <property type="component" value="Unassembled WGS sequence"/>
</dbReference>
<dbReference type="EMBL" id="VYKI01000006">
    <property type="protein sequence ID" value="KAA9000794.1"/>
    <property type="molecule type" value="Genomic_DNA"/>
</dbReference>
<gene>
    <name evidence="1" type="ORF">FJU31_06500</name>
</gene>
<evidence type="ECO:0008006" key="3">
    <source>
        <dbReference type="Google" id="ProtNLM"/>
    </source>
</evidence>
<accession>A0ABQ6T2Q1</accession>
<evidence type="ECO:0000313" key="2">
    <source>
        <dbReference type="Proteomes" id="UP000326367"/>
    </source>
</evidence>
<reference evidence="1 2" key="1">
    <citation type="journal article" date="2020" name="Antonie Van Leeuwenhoek">
        <title>Stenotrophomonas cyclobalanopsidis sp. nov., isolated from the leaf spot disease of Cyclobalanopsis patelliformis.</title>
        <authorList>
            <person name="Bian D.R."/>
            <person name="Xue H."/>
            <person name="Piao C.G."/>
            <person name="Li Y."/>
        </authorList>
    </citation>
    <scope>NUCLEOTIDE SEQUENCE [LARGE SCALE GENOMIC DNA]</scope>
    <source>
        <strain evidence="1 2">TPQG1-4</strain>
    </source>
</reference>
<keyword evidence="2" id="KW-1185">Reference proteome</keyword>
<sequence length="437" mass="48766">MAKPTDARIKISDIFLDSKNPRHSSIDNEPEIIDHLVKKEKVLALAREIAVHGTSPLERLAVIPHPEIKGKYIVQEGNRRLCSLKLLRDPDRAPTAKTRAAFEQLKLEARLSPSVDVVIFPDRVSARYWLKLRHLGGQGGAGVRNWDATQKTRFDAEDSGTNPNALAVDLLQYAHDSGIISEGDLEKIKVTTLTRYLSNAVVRDALGLADRYKLVSLAKPDQFDIAVSTFLRDAAQEDSPISSRSNRQDREAYAATLRQRGAAVKDKVDRPVVPSVAAAKQRQRNNPNPDFRPKIVPASFKVVLESAVLKRVFDELRQIDPDLSFASAYLFRAFLEQIIHDYAKVNGVGGGEFHFLAGKCEKHLSGNAALRSEFGERKLESMLKPLRTMANDRESRISPDTLGAWVHGSMIPTGAEIKRRWDTLEPAIYLLCRGLKK</sequence>
<evidence type="ECO:0000313" key="1">
    <source>
        <dbReference type="EMBL" id="KAA9000794.1"/>
    </source>
</evidence>